<dbReference type="KEGG" id="pbf:CFX0092_A1595"/>
<dbReference type="SUPFAM" id="SSF47598">
    <property type="entry name" value="Ribbon-helix-helix"/>
    <property type="match status" value="1"/>
</dbReference>
<reference evidence="2" key="1">
    <citation type="submission" date="2016-01" db="EMBL/GenBank/DDBJ databases">
        <authorList>
            <person name="Mcilroy J.S."/>
            <person name="Karst M S."/>
            <person name="Albertsen M."/>
        </authorList>
    </citation>
    <scope>NUCLEOTIDE SEQUENCE</scope>
    <source>
        <strain evidence="2">Cfx-K</strain>
    </source>
</reference>
<name>A0A170PFZ6_9CHLR</name>
<evidence type="ECO:0000313" key="3">
    <source>
        <dbReference type="Proteomes" id="UP000215027"/>
    </source>
</evidence>
<feature type="domain" description="Antitoxin FitA-like ribbon-helix-helix" evidence="1">
    <location>
        <begin position="4"/>
        <end position="38"/>
    </location>
</feature>
<accession>A0A170PFZ6</accession>
<proteinExistence type="predicted"/>
<gene>
    <name evidence="2" type="ORF">CFX0092_A1595</name>
</gene>
<dbReference type="EMBL" id="LN890655">
    <property type="protein sequence ID" value="CUS03473.2"/>
    <property type="molecule type" value="Genomic_DNA"/>
</dbReference>
<dbReference type="RefSeq" id="WP_095042965.1">
    <property type="nucleotide sequence ID" value="NZ_LN890655.1"/>
</dbReference>
<dbReference type="AlphaFoldDB" id="A0A170PFZ6"/>
<dbReference type="Pfam" id="PF22513">
    <property type="entry name" value="FitA-like_RHH"/>
    <property type="match status" value="1"/>
</dbReference>
<dbReference type="InterPro" id="IPR053853">
    <property type="entry name" value="FitA-like_RHH"/>
</dbReference>
<dbReference type="Proteomes" id="UP000215027">
    <property type="component" value="Chromosome I"/>
</dbReference>
<protein>
    <recommendedName>
        <fullName evidence="1">Antitoxin FitA-like ribbon-helix-helix domain-containing protein</fullName>
    </recommendedName>
</protein>
<dbReference type="InterPro" id="IPR010985">
    <property type="entry name" value="Ribbon_hlx_hlx"/>
</dbReference>
<dbReference type="GO" id="GO:0006355">
    <property type="term" value="P:regulation of DNA-templated transcription"/>
    <property type="evidence" value="ECO:0007669"/>
    <property type="project" value="InterPro"/>
</dbReference>
<organism evidence="2 3">
    <name type="scientific">Candidatus Promineifilum breve</name>
    <dbReference type="NCBI Taxonomy" id="1806508"/>
    <lineage>
        <taxon>Bacteria</taxon>
        <taxon>Bacillati</taxon>
        <taxon>Chloroflexota</taxon>
        <taxon>Ardenticatenia</taxon>
        <taxon>Candidatus Promineifilales</taxon>
        <taxon>Candidatus Promineifilaceae</taxon>
        <taxon>Candidatus Promineifilum</taxon>
    </lineage>
</organism>
<dbReference type="OrthoDB" id="583381at2"/>
<dbReference type="InterPro" id="IPR013321">
    <property type="entry name" value="Arc_rbn_hlx_hlx"/>
</dbReference>
<evidence type="ECO:0000313" key="2">
    <source>
        <dbReference type="EMBL" id="CUS03473.2"/>
    </source>
</evidence>
<keyword evidence="3" id="KW-1185">Reference proteome</keyword>
<sequence>MTDLLIRQVPDDLHTKLKKRARANRRSMNQEILILLEQFMDQERPVVPVLPSPLRGAFPIDDDWLWHAREEGRVSEFLEPPDQPSAAE</sequence>
<evidence type="ECO:0000259" key="1">
    <source>
        <dbReference type="Pfam" id="PF22513"/>
    </source>
</evidence>
<dbReference type="Gene3D" id="1.10.1220.10">
    <property type="entry name" value="Met repressor-like"/>
    <property type="match status" value="1"/>
</dbReference>